<name>A0A0M3T2N5_9HYPH</name>
<gene>
    <name evidence="1" type="ORF">PU02_0231</name>
</gene>
<dbReference type="PATRIC" id="fig|1318743.3.peg.241"/>
<protein>
    <submittedName>
        <fullName evidence="1">Uncharacterized protein</fullName>
    </submittedName>
</protein>
<evidence type="ECO:0000313" key="1">
    <source>
        <dbReference type="EMBL" id="ALE03045.1"/>
    </source>
</evidence>
<keyword evidence="2" id="KW-1185">Reference proteome</keyword>
<organism evidence="1 2">
    <name type="scientific">Bartonella ancashensis</name>
    <dbReference type="NCBI Taxonomy" id="1318743"/>
    <lineage>
        <taxon>Bacteria</taxon>
        <taxon>Pseudomonadati</taxon>
        <taxon>Pseudomonadota</taxon>
        <taxon>Alphaproteobacteria</taxon>
        <taxon>Hyphomicrobiales</taxon>
        <taxon>Bartonellaceae</taxon>
        <taxon>Bartonella</taxon>
    </lineage>
</organism>
<dbReference type="EMBL" id="CP010401">
    <property type="protein sequence ID" value="ALE03045.1"/>
    <property type="molecule type" value="Genomic_DNA"/>
</dbReference>
<proteinExistence type="predicted"/>
<sequence length="39" mass="4463">MFTKPIQEPCVLKNKYGITDFEQLEQRITHDAAKAVVSL</sequence>
<dbReference type="Proteomes" id="UP000057213">
    <property type="component" value="Chromosome"/>
</dbReference>
<accession>A0A0M3T2N5</accession>
<dbReference type="AlphaFoldDB" id="A0A0M3T2N5"/>
<reference evidence="1 2" key="1">
    <citation type="journal article" date="2015" name="Genome Announc.">
        <title>Complete Genome Sequence of Bartonella ancashensis Strain 20.00, Isolated from the Blood of a Patient with Verruga Peruana.</title>
        <authorList>
            <person name="Hang J."/>
            <person name="Mullins K.E."/>
            <person name="Clifford R.J."/>
            <person name="Onmus-Leone F."/>
            <person name="Yang Y."/>
            <person name="Jiang J."/>
            <person name="Leguia M."/>
            <person name="Kasper M.R."/>
            <person name="Maguina C."/>
            <person name="Lesho E.P."/>
            <person name="Jarman R.G."/>
            <person name="Richards A.L."/>
            <person name="Blazes D."/>
        </authorList>
    </citation>
    <scope>NUCLEOTIDE SEQUENCE [LARGE SCALE GENOMIC DNA]</scope>
    <source>
        <strain evidence="1 2">20.00</strain>
    </source>
</reference>
<dbReference type="KEGG" id="banc:PU02_0231"/>
<evidence type="ECO:0000313" key="2">
    <source>
        <dbReference type="Proteomes" id="UP000057213"/>
    </source>
</evidence>